<evidence type="ECO:0000313" key="2">
    <source>
        <dbReference type="Proteomes" id="UP000198157"/>
    </source>
</evidence>
<comment type="caution">
    <text evidence="1">The sequence shown here is derived from an EMBL/GenBank/DDBJ whole genome shotgun (WGS) entry which is preliminary data.</text>
</comment>
<dbReference type="OrthoDB" id="6180861at2"/>
<dbReference type="EMBL" id="NIVS01000013">
    <property type="protein sequence ID" value="OWQ55080.1"/>
    <property type="molecule type" value="Genomic_DNA"/>
</dbReference>
<name>A0A246HP45_STEMA</name>
<evidence type="ECO:0000313" key="1">
    <source>
        <dbReference type="EMBL" id="OWQ55080.1"/>
    </source>
</evidence>
<reference evidence="1 2" key="1">
    <citation type="submission" date="2017-06" db="EMBL/GenBank/DDBJ databases">
        <authorList>
            <person name="Kim H.J."/>
            <person name="Triplett B.A."/>
        </authorList>
    </citation>
    <scope>NUCLEOTIDE SEQUENCE [LARGE SCALE GENOMIC DNA]</scope>
    <source>
        <strain evidence="1 2">13146</strain>
    </source>
</reference>
<dbReference type="Proteomes" id="UP000198157">
    <property type="component" value="Unassembled WGS sequence"/>
</dbReference>
<protein>
    <submittedName>
        <fullName evidence="1">Uncharacterized protein</fullName>
    </submittedName>
</protein>
<sequence length="177" mass="19400">MAGPLHDEIVAASVRWLRRNGCAAILCDPFKAGPREQPDAIGWRDGISLVVEVKASRSDFLADAKKPHRIDPADAVGDWRFYAAPAGVVKVEDLPAGWGLLEWDGRCLKPAHGVPLGNCNWHRAPFRDAANKRAETQLLVSAIHRPEFVPRRGARLRPGIHFEAWAAHLAEPEVASG</sequence>
<proteinExistence type="predicted"/>
<dbReference type="AlphaFoldDB" id="A0A246HP45"/>
<gene>
    <name evidence="1" type="ORF">CEE60_05875</name>
</gene>
<accession>A0A246HP45</accession>
<organism evidence="1 2">
    <name type="scientific">Stenotrophomonas maltophilia</name>
    <name type="common">Pseudomonas maltophilia</name>
    <name type="synonym">Xanthomonas maltophilia</name>
    <dbReference type="NCBI Taxonomy" id="40324"/>
    <lineage>
        <taxon>Bacteria</taxon>
        <taxon>Pseudomonadati</taxon>
        <taxon>Pseudomonadota</taxon>
        <taxon>Gammaproteobacteria</taxon>
        <taxon>Lysobacterales</taxon>
        <taxon>Lysobacteraceae</taxon>
        <taxon>Stenotrophomonas</taxon>
        <taxon>Stenotrophomonas maltophilia group</taxon>
    </lineage>
</organism>